<keyword evidence="1" id="KW-0479">Metal-binding</keyword>
<proteinExistence type="predicted"/>
<protein>
    <recommendedName>
        <fullName evidence="3">CCHC-type domain-containing protein</fullName>
    </recommendedName>
</protein>
<evidence type="ECO:0000256" key="2">
    <source>
        <dbReference type="SAM" id="MobiDB-lite"/>
    </source>
</evidence>
<gene>
    <name evidence="5" type="primary">LOC140015426</name>
</gene>
<name>A0ABM4VX38_COFAR</name>
<keyword evidence="4" id="KW-1185">Reference proteome</keyword>
<dbReference type="InterPro" id="IPR036875">
    <property type="entry name" value="Znf_CCHC_sf"/>
</dbReference>
<dbReference type="PANTHER" id="PTHR34222:SF95">
    <property type="entry name" value="RRNA 2'-O-METHYLTRANSFERASE FIBRILLARIN-LIKE ISOFORM X1"/>
    <property type="match status" value="1"/>
</dbReference>
<dbReference type="Proteomes" id="UP001652660">
    <property type="component" value="Chromosome 10e"/>
</dbReference>
<accession>A0ABM4VX38</accession>
<dbReference type="PROSITE" id="PS50158">
    <property type="entry name" value="ZF_CCHC"/>
    <property type="match status" value="1"/>
</dbReference>
<feature type="domain" description="CCHC-type" evidence="3">
    <location>
        <begin position="280"/>
        <end position="295"/>
    </location>
</feature>
<keyword evidence="1" id="KW-0863">Zinc-finger</keyword>
<dbReference type="RefSeq" id="XP_071924100.1">
    <property type="nucleotide sequence ID" value="XM_072067999.1"/>
</dbReference>
<dbReference type="Gene3D" id="4.10.60.10">
    <property type="entry name" value="Zinc finger, CCHC-type"/>
    <property type="match status" value="1"/>
</dbReference>
<dbReference type="Pfam" id="PF14223">
    <property type="entry name" value="Retrotran_gag_2"/>
    <property type="match status" value="1"/>
</dbReference>
<dbReference type="InterPro" id="IPR001878">
    <property type="entry name" value="Znf_CCHC"/>
</dbReference>
<reference evidence="5" key="1">
    <citation type="submission" date="2025-08" db="UniProtKB">
        <authorList>
            <consortium name="RefSeq"/>
        </authorList>
    </citation>
    <scope>IDENTIFICATION</scope>
    <source>
        <tissue evidence="5">Leaves</tissue>
    </source>
</reference>
<evidence type="ECO:0000313" key="5">
    <source>
        <dbReference type="RefSeq" id="XP_071924100.1"/>
    </source>
</evidence>
<organism evidence="4 5">
    <name type="scientific">Coffea arabica</name>
    <name type="common">Arabian coffee</name>
    <dbReference type="NCBI Taxonomy" id="13443"/>
    <lineage>
        <taxon>Eukaryota</taxon>
        <taxon>Viridiplantae</taxon>
        <taxon>Streptophyta</taxon>
        <taxon>Embryophyta</taxon>
        <taxon>Tracheophyta</taxon>
        <taxon>Spermatophyta</taxon>
        <taxon>Magnoliopsida</taxon>
        <taxon>eudicotyledons</taxon>
        <taxon>Gunneridae</taxon>
        <taxon>Pentapetalae</taxon>
        <taxon>asterids</taxon>
        <taxon>lamiids</taxon>
        <taxon>Gentianales</taxon>
        <taxon>Rubiaceae</taxon>
        <taxon>Ixoroideae</taxon>
        <taxon>Gardenieae complex</taxon>
        <taxon>Bertiereae - Coffeeae clade</taxon>
        <taxon>Coffeeae</taxon>
        <taxon>Coffea</taxon>
    </lineage>
</organism>
<evidence type="ECO:0000313" key="4">
    <source>
        <dbReference type="Proteomes" id="UP001652660"/>
    </source>
</evidence>
<dbReference type="SMART" id="SM00343">
    <property type="entry name" value="ZnF_C2HC"/>
    <property type="match status" value="1"/>
</dbReference>
<sequence>MGNLFSSSEIHMVSEQAIMSDKKPGVVSDIVPLVSKITEHKLTGINFLDWNNTIELYLLSISMDGHLTDDPPTDDSKLSWMREDARLYIQIRNSIDSEVVGLVTHCKTVKQLMNYLQFLYSGKGNFSRIYDVCKDFYRADKGDKSLTSYFMDFKKTYEELNMLLPFSCDVEEQRNQREKMAVMSFLAGLPSEFETAKSQILSSSEISSLEDAFRRVLRTENTLPVLSTQPNSVLLSRTTTADSGKQHYKSNGNSTSMGSGPNHSDKNTSNHGQEQGEIVCHYCHKPGHIKRDCRKLQYKKAHSAHIASSCATSDKHVTISADEYARLTQFQETVKQPSGHVTAPVETGKPNACLVSSSPKWVIDSGATDHMTGSHDEEDYW</sequence>
<dbReference type="PANTHER" id="PTHR34222">
    <property type="entry name" value="GAG_PRE-INTEGRS DOMAIN-CONTAINING PROTEIN"/>
    <property type="match status" value="1"/>
</dbReference>
<feature type="region of interest" description="Disordered" evidence="2">
    <location>
        <begin position="228"/>
        <end position="273"/>
    </location>
</feature>
<feature type="compositionally biased region" description="Polar residues" evidence="2">
    <location>
        <begin position="228"/>
        <end position="262"/>
    </location>
</feature>
<evidence type="ECO:0000256" key="1">
    <source>
        <dbReference type="PROSITE-ProRule" id="PRU00047"/>
    </source>
</evidence>
<keyword evidence="1" id="KW-0862">Zinc</keyword>
<dbReference type="GeneID" id="140015426"/>
<evidence type="ECO:0000259" key="3">
    <source>
        <dbReference type="PROSITE" id="PS50158"/>
    </source>
</evidence>
<dbReference type="SUPFAM" id="SSF57756">
    <property type="entry name" value="Retrovirus zinc finger-like domains"/>
    <property type="match status" value="1"/>
</dbReference>